<feature type="modified residue" description="4-aspartylphosphate" evidence="1">
    <location>
        <position position="75"/>
    </location>
</feature>
<keyword evidence="4" id="KW-1185">Reference proteome</keyword>
<dbReference type="OrthoDB" id="663690at2"/>
<keyword evidence="1" id="KW-0597">Phosphoprotein</keyword>
<dbReference type="EMBL" id="BKAU01000005">
    <property type="protein sequence ID" value="GEP97569.1"/>
    <property type="molecule type" value="Genomic_DNA"/>
</dbReference>
<dbReference type="AlphaFoldDB" id="A0A512RPE7"/>
<dbReference type="Proteomes" id="UP000321436">
    <property type="component" value="Unassembled WGS sequence"/>
</dbReference>
<feature type="domain" description="Response regulatory" evidence="2">
    <location>
        <begin position="20"/>
        <end position="142"/>
    </location>
</feature>
<dbReference type="SUPFAM" id="SSF52172">
    <property type="entry name" value="CheY-like"/>
    <property type="match status" value="1"/>
</dbReference>
<accession>A0A512RPE7</accession>
<dbReference type="PROSITE" id="PS50110">
    <property type="entry name" value="RESPONSE_REGULATORY"/>
    <property type="match status" value="1"/>
</dbReference>
<evidence type="ECO:0000256" key="1">
    <source>
        <dbReference type="PROSITE-ProRule" id="PRU00169"/>
    </source>
</evidence>
<protein>
    <recommendedName>
        <fullName evidence="2">Response regulatory domain-containing protein</fullName>
    </recommendedName>
</protein>
<gene>
    <name evidence="3" type="ORF">CCY01nite_38290</name>
</gene>
<evidence type="ECO:0000259" key="2">
    <source>
        <dbReference type="PROSITE" id="PS50110"/>
    </source>
</evidence>
<dbReference type="Gene3D" id="3.40.50.2300">
    <property type="match status" value="1"/>
</dbReference>
<dbReference type="InterPro" id="IPR001789">
    <property type="entry name" value="Sig_transdc_resp-reg_receiver"/>
</dbReference>
<dbReference type="Pfam" id="PF00072">
    <property type="entry name" value="Response_reg"/>
    <property type="match status" value="1"/>
</dbReference>
<dbReference type="SMART" id="SM00448">
    <property type="entry name" value="REC"/>
    <property type="match status" value="1"/>
</dbReference>
<sequence>MFWLMLSKPGCEMTVEKDKYILLADDDMEDQEILKEAILSVHPEMTIQCVWNGQEALNYLAGCPSGDLPSLIVLDYKMPVLNAVDVLSQIGDHPLYKSIPKVVWSTSRQPEHIRLCMDNGADRYFSKPVSQAELDQLVRQLFEIRGGATRH</sequence>
<proteinExistence type="predicted"/>
<name>A0A512RPE7_9BACT</name>
<evidence type="ECO:0000313" key="3">
    <source>
        <dbReference type="EMBL" id="GEP97569.1"/>
    </source>
</evidence>
<dbReference type="InterPro" id="IPR011006">
    <property type="entry name" value="CheY-like_superfamily"/>
</dbReference>
<dbReference type="InterPro" id="IPR052893">
    <property type="entry name" value="TCS_response_regulator"/>
</dbReference>
<comment type="caution">
    <text evidence="3">The sequence shown here is derived from an EMBL/GenBank/DDBJ whole genome shotgun (WGS) entry which is preliminary data.</text>
</comment>
<organism evidence="3 4">
    <name type="scientific">Chitinophaga cymbidii</name>
    <dbReference type="NCBI Taxonomy" id="1096750"/>
    <lineage>
        <taxon>Bacteria</taxon>
        <taxon>Pseudomonadati</taxon>
        <taxon>Bacteroidota</taxon>
        <taxon>Chitinophagia</taxon>
        <taxon>Chitinophagales</taxon>
        <taxon>Chitinophagaceae</taxon>
        <taxon>Chitinophaga</taxon>
    </lineage>
</organism>
<dbReference type="GO" id="GO:0000160">
    <property type="term" value="P:phosphorelay signal transduction system"/>
    <property type="evidence" value="ECO:0007669"/>
    <property type="project" value="InterPro"/>
</dbReference>
<reference evidence="3 4" key="1">
    <citation type="submission" date="2019-07" db="EMBL/GenBank/DDBJ databases">
        <title>Whole genome shotgun sequence of Chitinophaga cymbidii NBRC 109752.</title>
        <authorList>
            <person name="Hosoyama A."/>
            <person name="Uohara A."/>
            <person name="Ohji S."/>
            <person name="Ichikawa N."/>
        </authorList>
    </citation>
    <scope>NUCLEOTIDE SEQUENCE [LARGE SCALE GENOMIC DNA]</scope>
    <source>
        <strain evidence="3 4">NBRC 109752</strain>
    </source>
</reference>
<evidence type="ECO:0000313" key="4">
    <source>
        <dbReference type="Proteomes" id="UP000321436"/>
    </source>
</evidence>
<dbReference type="PANTHER" id="PTHR44520">
    <property type="entry name" value="RESPONSE REGULATOR RCP1-RELATED"/>
    <property type="match status" value="1"/>
</dbReference>